<evidence type="ECO:0000313" key="1">
    <source>
        <dbReference type="EMBL" id="KAK1423792.1"/>
    </source>
</evidence>
<name>A0AAD8KP23_TARER</name>
<dbReference type="Proteomes" id="UP001229421">
    <property type="component" value="Unassembled WGS sequence"/>
</dbReference>
<sequence>MEWSWECHIFNGSLRMRIEVPRVEITEVLPLSRLVYRTTDPTLSFRSKSWRLRDGRIPRRSTCHMEME</sequence>
<accession>A0AAD8KP23</accession>
<comment type="caution">
    <text evidence="1">The sequence shown here is derived from an EMBL/GenBank/DDBJ whole genome shotgun (WGS) entry which is preliminary data.</text>
</comment>
<reference evidence="1" key="1">
    <citation type="journal article" date="2023" name="bioRxiv">
        <title>Improved chromosome-level genome assembly for marigold (Tagetes erecta).</title>
        <authorList>
            <person name="Jiang F."/>
            <person name="Yuan L."/>
            <person name="Wang S."/>
            <person name="Wang H."/>
            <person name="Xu D."/>
            <person name="Wang A."/>
            <person name="Fan W."/>
        </authorList>
    </citation>
    <scope>NUCLEOTIDE SEQUENCE</scope>
    <source>
        <strain evidence="1">WSJ</strain>
        <tissue evidence="1">Leaf</tissue>
    </source>
</reference>
<proteinExistence type="predicted"/>
<dbReference type="AlphaFoldDB" id="A0AAD8KP23"/>
<protein>
    <submittedName>
        <fullName evidence="1">Uncharacterized protein</fullName>
    </submittedName>
</protein>
<organism evidence="1 2">
    <name type="scientific">Tagetes erecta</name>
    <name type="common">African marigold</name>
    <dbReference type="NCBI Taxonomy" id="13708"/>
    <lineage>
        <taxon>Eukaryota</taxon>
        <taxon>Viridiplantae</taxon>
        <taxon>Streptophyta</taxon>
        <taxon>Embryophyta</taxon>
        <taxon>Tracheophyta</taxon>
        <taxon>Spermatophyta</taxon>
        <taxon>Magnoliopsida</taxon>
        <taxon>eudicotyledons</taxon>
        <taxon>Gunneridae</taxon>
        <taxon>Pentapetalae</taxon>
        <taxon>asterids</taxon>
        <taxon>campanulids</taxon>
        <taxon>Asterales</taxon>
        <taxon>Asteraceae</taxon>
        <taxon>Asteroideae</taxon>
        <taxon>Heliantheae alliance</taxon>
        <taxon>Tageteae</taxon>
        <taxon>Tagetes</taxon>
    </lineage>
</organism>
<dbReference type="EMBL" id="JAUHHV010000005">
    <property type="protein sequence ID" value="KAK1423792.1"/>
    <property type="molecule type" value="Genomic_DNA"/>
</dbReference>
<gene>
    <name evidence="1" type="ORF">QVD17_19101</name>
</gene>
<keyword evidence="2" id="KW-1185">Reference proteome</keyword>
<evidence type="ECO:0000313" key="2">
    <source>
        <dbReference type="Proteomes" id="UP001229421"/>
    </source>
</evidence>